<comment type="caution">
    <text evidence="2">The sequence shown here is derived from an EMBL/GenBank/DDBJ whole genome shotgun (WGS) entry which is preliminary data.</text>
</comment>
<proteinExistence type="predicted"/>
<accession>A0A0F9SY63</accession>
<sequence length="54" mass="5548">MNWMAFVIGLILIGIGIAIPSVGITDILPNTQSIIAFMSLFAGAICLALAGGKE</sequence>
<evidence type="ECO:0000256" key="1">
    <source>
        <dbReference type="SAM" id="Phobius"/>
    </source>
</evidence>
<keyword evidence="1" id="KW-1133">Transmembrane helix</keyword>
<gene>
    <name evidence="2" type="ORF">LCGC14_0417080</name>
</gene>
<keyword evidence="1" id="KW-0472">Membrane</keyword>
<dbReference type="EMBL" id="LAZR01000375">
    <property type="protein sequence ID" value="KKN71854.1"/>
    <property type="molecule type" value="Genomic_DNA"/>
</dbReference>
<reference evidence="2" key="1">
    <citation type="journal article" date="2015" name="Nature">
        <title>Complex archaea that bridge the gap between prokaryotes and eukaryotes.</title>
        <authorList>
            <person name="Spang A."/>
            <person name="Saw J.H."/>
            <person name="Jorgensen S.L."/>
            <person name="Zaremba-Niedzwiedzka K."/>
            <person name="Martijn J."/>
            <person name="Lind A.E."/>
            <person name="van Eijk R."/>
            <person name="Schleper C."/>
            <person name="Guy L."/>
            <person name="Ettema T.J."/>
        </authorList>
    </citation>
    <scope>NUCLEOTIDE SEQUENCE</scope>
</reference>
<dbReference type="AlphaFoldDB" id="A0A0F9SY63"/>
<keyword evidence="1" id="KW-0812">Transmembrane</keyword>
<protein>
    <submittedName>
        <fullName evidence="2">Uncharacterized protein</fullName>
    </submittedName>
</protein>
<organism evidence="2">
    <name type="scientific">marine sediment metagenome</name>
    <dbReference type="NCBI Taxonomy" id="412755"/>
    <lineage>
        <taxon>unclassified sequences</taxon>
        <taxon>metagenomes</taxon>
        <taxon>ecological metagenomes</taxon>
    </lineage>
</organism>
<evidence type="ECO:0000313" key="2">
    <source>
        <dbReference type="EMBL" id="KKN71854.1"/>
    </source>
</evidence>
<name>A0A0F9SY63_9ZZZZ</name>
<feature type="transmembrane region" description="Helical" evidence="1">
    <location>
        <begin position="34"/>
        <end position="52"/>
    </location>
</feature>